<dbReference type="AlphaFoldDB" id="A0A146KJ89"/>
<gene>
    <name evidence="2" type="ORF">TPC1_11459</name>
</gene>
<sequence>GISLLTITSSLFIYNYYNQNSHLPTISELGSYHRCYYIYSSGLTISALLLFYTLVQSSNQHFKRLQQYKKQNNTMQQNLITISTALMCFSMAYQAITRIRSDMPAHMAAVIIFYSSSVLSLKLHSQLQNRILFGAKRQRQNFCFNFEILLLACQLMKNKLVILEQASTIIHYLIVCGLYGIVSTLI</sequence>
<organism evidence="2">
    <name type="scientific">Trepomonas sp. PC1</name>
    <dbReference type="NCBI Taxonomy" id="1076344"/>
    <lineage>
        <taxon>Eukaryota</taxon>
        <taxon>Metamonada</taxon>
        <taxon>Diplomonadida</taxon>
        <taxon>Hexamitidae</taxon>
        <taxon>Hexamitinae</taxon>
        <taxon>Trepomonas</taxon>
    </lineage>
</organism>
<protein>
    <submittedName>
        <fullName evidence="2">Frag1/DRAM/Sfk1 family protein</fullName>
    </submittedName>
</protein>
<evidence type="ECO:0000313" key="2">
    <source>
        <dbReference type="EMBL" id="JAP95526.1"/>
    </source>
</evidence>
<feature type="transmembrane region" description="Helical" evidence="1">
    <location>
        <begin position="169"/>
        <end position="185"/>
    </location>
</feature>
<name>A0A146KJ89_9EUKA</name>
<keyword evidence="1" id="KW-1133">Transmembrane helix</keyword>
<feature type="transmembrane region" description="Helical" evidence="1">
    <location>
        <begin position="76"/>
        <end position="97"/>
    </location>
</feature>
<feature type="transmembrane region" description="Helical" evidence="1">
    <location>
        <begin position="103"/>
        <end position="121"/>
    </location>
</feature>
<feature type="transmembrane region" description="Helical" evidence="1">
    <location>
        <begin position="36"/>
        <end position="55"/>
    </location>
</feature>
<proteinExistence type="predicted"/>
<feature type="non-terminal residue" evidence="2">
    <location>
        <position position="1"/>
    </location>
</feature>
<accession>A0A146KJ89</accession>
<reference evidence="2" key="1">
    <citation type="submission" date="2015-07" db="EMBL/GenBank/DDBJ databases">
        <title>Adaptation to a free-living lifestyle via gene acquisitions in the diplomonad Trepomonas sp. PC1.</title>
        <authorList>
            <person name="Xu F."/>
            <person name="Jerlstrom-Hultqvist J."/>
            <person name="Kolisko M."/>
            <person name="Simpson A.G.B."/>
            <person name="Roger A.J."/>
            <person name="Svard S.G."/>
            <person name="Andersson J.O."/>
        </authorList>
    </citation>
    <scope>NUCLEOTIDE SEQUENCE</scope>
    <source>
        <strain evidence="2">PC1</strain>
    </source>
</reference>
<dbReference type="EMBL" id="GDID01001080">
    <property type="protein sequence ID" value="JAP95526.1"/>
    <property type="molecule type" value="Transcribed_RNA"/>
</dbReference>
<evidence type="ECO:0000256" key="1">
    <source>
        <dbReference type="SAM" id="Phobius"/>
    </source>
</evidence>
<keyword evidence="1" id="KW-0472">Membrane</keyword>
<keyword evidence="1" id="KW-0812">Transmembrane</keyword>